<reference evidence="2 3" key="1">
    <citation type="submission" date="2016-10" db="EMBL/GenBank/DDBJ databases">
        <authorList>
            <person name="Varghese N."/>
            <person name="Submissions S."/>
        </authorList>
    </citation>
    <scope>NUCLEOTIDE SEQUENCE [LARGE SCALE GENOMIC DNA]</scope>
    <source>
        <strain evidence="2 3">CDM_1</strain>
    </source>
</reference>
<dbReference type="InterPro" id="IPR058434">
    <property type="entry name" value="DUF8121"/>
</dbReference>
<dbReference type="RefSeq" id="WP_223174822.1">
    <property type="nucleotide sequence ID" value="NZ_FMZP01000067.1"/>
</dbReference>
<feature type="domain" description="DUF8121" evidence="1">
    <location>
        <begin position="11"/>
        <end position="173"/>
    </location>
</feature>
<name>A0A1G6YJP1_9EURY</name>
<dbReference type="Pfam" id="PF26441">
    <property type="entry name" value="DUF8121"/>
    <property type="match status" value="1"/>
</dbReference>
<dbReference type="EMBL" id="FMZP01000067">
    <property type="protein sequence ID" value="SDD89845.1"/>
    <property type="molecule type" value="Genomic_DNA"/>
</dbReference>
<dbReference type="AlphaFoldDB" id="A0A1G6YJP1"/>
<gene>
    <name evidence="2" type="ORF">SAMN05192552_10672</name>
</gene>
<evidence type="ECO:0000313" key="2">
    <source>
        <dbReference type="EMBL" id="SDD89845.1"/>
    </source>
</evidence>
<evidence type="ECO:0000259" key="1">
    <source>
        <dbReference type="Pfam" id="PF26441"/>
    </source>
</evidence>
<sequence>MAGCSAIRSKQTLSDPTVRADSSGRKTLVFATNNGEIGKFGINGRVDSGVIDAPLEIWHREGTAVKSIKLRVWMPEVATESPPKVAIASPVEGDSSPPPSVALYTPDRALGTVIEVSELNDLADETISILNLLIKPVTETATKLTIHTTIELTSSGVLERDYTLNGELQLTYSELNN</sequence>
<accession>A0A1G6YJP1</accession>
<evidence type="ECO:0000313" key="3">
    <source>
        <dbReference type="Proteomes" id="UP000324021"/>
    </source>
</evidence>
<protein>
    <recommendedName>
        <fullName evidence="1">DUF8121 domain-containing protein</fullName>
    </recommendedName>
</protein>
<proteinExistence type="predicted"/>
<organism evidence="2 3">
    <name type="scientific">Natrinema hispanicum</name>
    <dbReference type="NCBI Taxonomy" id="392421"/>
    <lineage>
        <taxon>Archaea</taxon>
        <taxon>Methanobacteriati</taxon>
        <taxon>Methanobacteriota</taxon>
        <taxon>Stenosarchaea group</taxon>
        <taxon>Halobacteria</taxon>
        <taxon>Halobacteriales</taxon>
        <taxon>Natrialbaceae</taxon>
        <taxon>Natrinema</taxon>
    </lineage>
</organism>
<dbReference type="Proteomes" id="UP000324021">
    <property type="component" value="Unassembled WGS sequence"/>
</dbReference>